<evidence type="ECO:0000259" key="9">
    <source>
        <dbReference type="PROSITE" id="PS51918"/>
    </source>
</evidence>
<dbReference type="GO" id="GO:0016840">
    <property type="term" value="F:carbon-nitrogen lyase activity"/>
    <property type="evidence" value="ECO:0007669"/>
    <property type="project" value="UniProtKB-UniRule"/>
</dbReference>
<comment type="similarity">
    <text evidence="8">Belongs to the radical SAM superfamily. 7-carboxy-7-deazaguanine synthase family.</text>
</comment>
<keyword evidence="6 8" id="KW-0411">Iron-sulfur</keyword>
<feature type="binding site" evidence="8">
    <location>
        <position position="82"/>
    </location>
    <ligand>
        <name>S-adenosyl-L-methionine</name>
        <dbReference type="ChEBI" id="CHEBI:59789"/>
    </ligand>
</feature>
<evidence type="ECO:0000256" key="7">
    <source>
        <dbReference type="ARBA" id="ARBA00023239"/>
    </source>
</evidence>
<dbReference type="InterPro" id="IPR007197">
    <property type="entry name" value="rSAM"/>
</dbReference>
<dbReference type="UniPathway" id="UPA00391"/>
<dbReference type="AlphaFoldDB" id="A0A6J4QXA1"/>
<dbReference type="InterPro" id="IPR017742">
    <property type="entry name" value="Deazaguanine_synth"/>
</dbReference>
<dbReference type="InterPro" id="IPR058240">
    <property type="entry name" value="rSAM_sf"/>
</dbReference>
<comment type="catalytic activity">
    <reaction evidence="8">
        <text>6-carboxy-5,6,7,8-tetrahydropterin + H(+) = 7-carboxy-7-carbaguanine + NH4(+)</text>
        <dbReference type="Rhea" id="RHEA:27974"/>
        <dbReference type="ChEBI" id="CHEBI:15378"/>
        <dbReference type="ChEBI" id="CHEBI:28938"/>
        <dbReference type="ChEBI" id="CHEBI:61032"/>
        <dbReference type="ChEBI" id="CHEBI:61036"/>
        <dbReference type="EC" id="4.3.99.3"/>
    </reaction>
</comment>
<evidence type="ECO:0000256" key="2">
    <source>
        <dbReference type="ARBA" id="ARBA00022691"/>
    </source>
</evidence>
<dbReference type="PROSITE" id="PS51918">
    <property type="entry name" value="RADICAL_SAM"/>
    <property type="match status" value="1"/>
</dbReference>
<feature type="domain" description="Radical SAM core" evidence="9">
    <location>
        <begin position="21"/>
        <end position="237"/>
    </location>
</feature>
<comment type="subunit">
    <text evidence="8">Homodimer.</text>
</comment>
<dbReference type="PIRSF" id="PIRSF000370">
    <property type="entry name" value="QueE"/>
    <property type="match status" value="1"/>
</dbReference>
<keyword evidence="1 8" id="KW-0004">4Fe-4S</keyword>
<evidence type="ECO:0000313" key="10">
    <source>
        <dbReference type="EMBL" id="CAA9456306.1"/>
    </source>
</evidence>
<keyword evidence="3 8" id="KW-0479">Metal-binding</keyword>
<protein>
    <recommendedName>
        <fullName evidence="8">7-carboxy-7-deazaguanine synthase</fullName>
        <shortName evidence="8">CDG synthase</shortName>
        <ecNumber evidence="8">4.3.99.3</ecNumber>
    </recommendedName>
    <alternativeName>
        <fullName evidence="8">Queuosine biosynthesis protein QueE</fullName>
    </alternativeName>
</protein>
<organism evidence="10">
    <name type="scientific">uncultured Rubrobacteraceae bacterium</name>
    <dbReference type="NCBI Taxonomy" id="349277"/>
    <lineage>
        <taxon>Bacteria</taxon>
        <taxon>Bacillati</taxon>
        <taxon>Actinomycetota</taxon>
        <taxon>Rubrobacteria</taxon>
        <taxon>Rubrobacterales</taxon>
        <taxon>Rubrobacteraceae</taxon>
        <taxon>environmental samples</taxon>
    </lineage>
</organism>
<dbReference type="PANTHER" id="PTHR42836:SF1">
    <property type="entry name" value="7-CARBOXY-7-DEAZAGUANINE SYNTHASE"/>
    <property type="match status" value="1"/>
</dbReference>
<comment type="cofactor">
    <cofactor evidence="8">
        <name>S-adenosyl-L-methionine</name>
        <dbReference type="ChEBI" id="CHEBI:59789"/>
    </cofactor>
    <text evidence="8">Binds 1 S-adenosyl-L-methionine per subunit.</text>
</comment>
<dbReference type="EMBL" id="CADCVG010000070">
    <property type="protein sequence ID" value="CAA9456306.1"/>
    <property type="molecule type" value="Genomic_DNA"/>
</dbReference>
<comment type="cofactor">
    <cofactor evidence="8">
        <name>Mg(2+)</name>
        <dbReference type="ChEBI" id="CHEBI:18420"/>
    </cofactor>
</comment>
<feature type="binding site" evidence="8">
    <location>
        <position position="38"/>
    </location>
    <ligand>
        <name>[4Fe-4S] cluster</name>
        <dbReference type="ChEBI" id="CHEBI:49883"/>
        <note>4Fe-4S-S-AdoMet</note>
    </ligand>
</feature>
<proteinExistence type="inferred from homology"/>
<evidence type="ECO:0000256" key="3">
    <source>
        <dbReference type="ARBA" id="ARBA00022723"/>
    </source>
</evidence>
<feature type="binding site" evidence="8">
    <location>
        <begin position="15"/>
        <end position="17"/>
    </location>
    <ligand>
        <name>substrate</name>
    </ligand>
</feature>
<comment type="caution">
    <text evidence="8">Lacks conserved residue(s) required for the propagation of feature annotation.</text>
</comment>
<feature type="binding site" evidence="8">
    <location>
        <position position="41"/>
    </location>
    <ligand>
        <name>[4Fe-4S] cluster</name>
        <dbReference type="ChEBI" id="CHEBI:49883"/>
        <note>4Fe-4S-S-AdoMet</note>
    </ligand>
</feature>
<keyword evidence="7 8" id="KW-0456">Lyase</keyword>
<feature type="binding site" evidence="8">
    <location>
        <begin position="40"/>
        <end position="42"/>
    </location>
    <ligand>
        <name>S-adenosyl-L-methionine</name>
        <dbReference type="ChEBI" id="CHEBI:59789"/>
    </ligand>
</feature>
<feature type="binding site" evidence="8">
    <location>
        <position position="43"/>
    </location>
    <ligand>
        <name>Mg(2+)</name>
        <dbReference type="ChEBI" id="CHEBI:18420"/>
    </ligand>
</feature>
<dbReference type="InterPro" id="IPR024924">
    <property type="entry name" value="7-CO-7-deazaguanine_synth-like"/>
</dbReference>
<feature type="binding site" evidence="8">
    <location>
        <position position="34"/>
    </location>
    <ligand>
        <name>[4Fe-4S] cluster</name>
        <dbReference type="ChEBI" id="CHEBI:49883"/>
        <note>4Fe-4S-S-AdoMet</note>
    </ligand>
</feature>
<evidence type="ECO:0000256" key="5">
    <source>
        <dbReference type="ARBA" id="ARBA00023004"/>
    </source>
</evidence>
<dbReference type="Gene3D" id="3.20.20.70">
    <property type="entry name" value="Aldolase class I"/>
    <property type="match status" value="1"/>
</dbReference>
<dbReference type="GO" id="GO:0000287">
    <property type="term" value="F:magnesium ion binding"/>
    <property type="evidence" value="ECO:0007669"/>
    <property type="project" value="UniProtKB-UniRule"/>
</dbReference>
<gene>
    <name evidence="8" type="primary">queE</name>
    <name evidence="10" type="ORF">AVDCRST_MAG14-1662</name>
</gene>
<dbReference type="Pfam" id="PF04055">
    <property type="entry name" value="Radical_SAM"/>
    <property type="match status" value="1"/>
</dbReference>
<keyword evidence="4 8" id="KW-0460">Magnesium</keyword>
<dbReference type="PANTHER" id="PTHR42836">
    <property type="entry name" value="7-CARBOXY-7-DEAZAGUANINE SYNTHASE"/>
    <property type="match status" value="1"/>
</dbReference>
<dbReference type="GO" id="GO:0008616">
    <property type="term" value="P:tRNA queuosine(34) biosynthetic process"/>
    <property type="evidence" value="ECO:0007669"/>
    <property type="project" value="UniProtKB-UniRule"/>
</dbReference>
<evidence type="ECO:0000256" key="1">
    <source>
        <dbReference type="ARBA" id="ARBA00022485"/>
    </source>
</evidence>
<comment type="cofactor">
    <cofactor evidence="8">
        <name>[4Fe-4S] cluster</name>
        <dbReference type="ChEBI" id="CHEBI:49883"/>
    </cofactor>
    <text evidence="8">Binds 1 [4Fe-4S] cluster. The cluster is coordinated with 3 cysteines and an exchangeable S-adenosyl-L-methionine.</text>
</comment>
<dbReference type="EC" id="4.3.99.3" evidence="8"/>
<keyword evidence="5 8" id="KW-0408">Iron</keyword>
<sequence length="254" mass="28512">MRDRISVSEIYGPVVQGEGAVIGRPTVFVRTGGCDYRCDWCDSLYAVLPRYRDTWVRMGTEEVFAEVRRLSEKPILVTLSGGNPALQPLGGLIERGREEGYTFAVETQGSVAKDWFGGLDHLTLSPKPPSSGMETDWGKLGRCLEAAGERTSKIFKVVVFDDGDYAYAREVAIRFPEVSMYLQVGNDYLPGAAPHEVPEPDMSWLLDRYSWLAEKVIADGWNEVRVLPQLHVLVWEQARRVDIGKPRHGNPDLR</sequence>
<dbReference type="SUPFAM" id="SSF102114">
    <property type="entry name" value="Radical SAM enzymes"/>
    <property type="match status" value="1"/>
</dbReference>
<evidence type="ECO:0000256" key="4">
    <source>
        <dbReference type="ARBA" id="ARBA00022842"/>
    </source>
</evidence>
<reference evidence="10" key="1">
    <citation type="submission" date="2020-02" db="EMBL/GenBank/DDBJ databases">
        <authorList>
            <person name="Meier V. D."/>
        </authorList>
    </citation>
    <scope>NUCLEOTIDE SEQUENCE</scope>
    <source>
        <strain evidence="10">AVDCRST_MAG14</strain>
    </source>
</reference>
<feature type="binding site" evidence="8">
    <location>
        <begin position="125"/>
        <end position="127"/>
    </location>
    <ligand>
        <name>S-adenosyl-L-methionine</name>
        <dbReference type="ChEBI" id="CHEBI:59789"/>
    </ligand>
</feature>
<comment type="function">
    <text evidence="8">Catalyzes the complex heterocyclic radical-mediated conversion of 6-carboxy-5,6,7,8-tetrahydropterin (CPH4) to 7-carboxy-7-deazaguanine (CDG), a step common to the biosynthetic pathways of all 7-deazapurine-containing compounds.</text>
</comment>
<keyword evidence="2 8" id="KW-0949">S-adenosyl-L-methionine</keyword>
<evidence type="ECO:0000256" key="6">
    <source>
        <dbReference type="ARBA" id="ARBA00023014"/>
    </source>
</evidence>
<dbReference type="GO" id="GO:1904047">
    <property type="term" value="F:S-adenosyl-L-methionine binding"/>
    <property type="evidence" value="ECO:0007669"/>
    <property type="project" value="UniProtKB-UniRule"/>
</dbReference>
<comment type="pathway">
    <text evidence="8">Purine metabolism; 7-cyano-7-deazaguanine biosynthesis.</text>
</comment>
<accession>A0A6J4QXA1</accession>
<evidence type="ECO:0000256" key="8">
    <source>
        <dbReference type="HAMAP-Rule" id="MF_00917"/>
    </source>
</evidence>
<dbReference type="SFLD" id="SFLDF00357">
    <property type="entry name" value="ExsD-like"/>
    <property type="match status" value="1"/>
</dbReference>
<feature type="binding site" evidence="8">
    <location>
        <position position="80"/>
    </location>
    <ligand>
        <name>substrate</name>
    </ligand>
</feature>
<feature type="binding site" evidence="8">
    <location>
        <position position="30"/>
    </location>
    <ligand>
        <name>substrate</name>
    </ligand>
</feature>
<dbReference type="HAMAP" id="MF_00917">
    <property type="entry name" value="QueE"/>
    <property type="match status" value="1"/>
</dbReference>
<dbReference type="NCBIfam" id="TIGR03365">
    <property type="entry name" value="Bsubt_queE"/>
    <property type="match status" value="1"/>
</dbReference>
<keyword evidence="8" id="KW-0671">Queuosine biosynthesis</keyword>
<dbReference type="SFLD" id="SFLDS00029">
    <property type="entry name" value="Radical_SAM"/>
    <property type="match status" value="1"/>
</dbReference>
<dbReference type="InterPro" id="IPR013785">
    <property type="entry name" value="Aldolase_TIM"/>
</dbReference>
<dbReference type="GO" id="GO:0051539">
    <property type="term" value="F:4 iron, 4 sulfur cluster binding"/>
    <property type="evidence" value="ECO:0007669"/>
    <property type="project" value="UniProtKB-UniRule"/>
</dbReference>
<name>A0A6J4QXA1_9ACTN</name>